<protein>
    <submittedName>
        <fullName evidence="8">Lipopolysaccharide biosynthesis protein</fullName>
    </submittedName>
</protein>
<dbReference type="PANTHER" id="PTHR30250">
    <property type="entry name" value="PST FAMILY PREDICTED COLANIC ACID TRANSPORTER"/>
    <property type="match status" value="1"/>
</dbReference>
<feature type="transmembrane region" description="Helical" evidence="7">
    <location>
        <begin position="433"/>
        <end position="451"/>
    </location>
</feature>
<dbReference type="AlphaFoldDB" id="A0A540VQD9"/>
<dbReference type="PANTHER" id="PTHR30250:SF10">
    <property type="entry name" value="LIPOPOLYSACCHARIDE BIOSYNTHESIS PROTEIN WZXC"/>
    <property type="match status" value="1"/>
</dbReference>
<evidence type="ECO:0000256" key="5">
    <source>
        <dbReference type="ARBA" id="ARBA00022989"/>
    </source>
</evidence>
<dbReference type="EMBL" id="VIFK01000105">
    <property type="protein sequence ID" value="TQE98981.1"/>
    <property type="molecule type" value="Genomic_DNA"/>
</dbReference>
<accession>A0A540VQD9</accession>
<comment type="caution">
    <text evidence="8">The sequence shown here is derived from an EMBL/GenBank/DDBJ whole genome shotgun (WGS) entry which is preliminary data.</text>
</comment>
<feature type="transmembrane region" description="Helical" evidence="7">
    <location>
        <begin position="99"/>
        <end position="122"/>
    </location>
</feature>
<feature type="transmembrane region" description="Helical" evidence="7">
    <location>
        <begin position="393"/>
        <end position="412"/>
    </location>
</feature>
<dbReference type="CDD" id="cd13127">
    <property type="entry name" value="MATE_tuaB_like"/>
    <property type="match status" value="1"/>
</dbReference>
<reference evidence="8 9" key="1">
    <citation type="submission" date="2019-06" db="EMBL/GenBank/DDBJ databases">
        <title>Metagenome assembled Genome of Spiribacter salinus SL48-SHIP from the microbial mat of Salt Lake 48 (Novosibirsk region, Russia).</title>
        <authorList>
            <person name="Shipova A."/>
            <person name="Rozanov A.S."/>
            <person name="Bryanskaya A.V."/>
            <person name="Peltek S.E."/>
        </authorList>
    </citation>
    <scope>NUCLEOTIDE SEQUENCE [LARGE SCALE GENOMIC DNA]</scope>
    <source>
        <strain evidence="8">SL48-SHIP-2</strain>
    </source>
</reference>
<proteinExistence type="inferred from homology"/>
<evidence type="ECO:0000256" key="3">
    <source>
        <dbReference type="ARBA" id="ARBA00022475"/>
    </source>
</evidence>
<dbReference type="InterPro" id="IPR050833">
    <property type="entry name" value="Poly_Biosynth_Transport"/>
</dbReference>
<dbReference type="Proteomes" id="UP000315400">
    <property type="component" value="Unassembled WGS sequence"/>
</dbReference>
<feature type="transmembrane region" description="Helical" evidence="7">
    <location>
        <begin position="370"/>
        <end position="387"/>
    </location>
</feature>
<feature type="transmembrane region" description="Helical" evidence="7">
    <location>
        <begin position="463"/>
        <end position="484"/>
    </location>
</feature>
<feature type="transmembrane region" description="Helical" evidence="7">
    <location>
        <begin position="35"/>
        <end position="52"/>
    </location>
</feature>
<keyword evidence="5 7" id="KW-1133">Transmembrane helix</keyword>
<evidence type="ECO:0000256" key="7">
    <source>
        <dbReference type="SAM" id="Phobius"/>
    </source>
</evidence>
<comment type="subcellular location">
    <subcellularLocation>
        <location evidence="1">Cell membrane</location>
        <topology evidence="1">Multi-pass membrane protein</topology>
    </subcellularLocation>
</comment>
<evidence type="ECO:0000256" key="6">
    <source>
        <dbReference type="ARBA" id="ARBA00023136"/>
    </source>
</evidence>
<feature type="transmembrane region" description="Helical" evidence="7">
    <location>
        <begin position="58"/>
        <end position="78"/>
    </location>
</feature>
<dbReference type="GO" id="GO:0005886">
    <property type="term" value="C:plasma membrane"/>
    <property type="evidence" value="ECO:0007669"/>
    <property type="project" value="UniProtKB-SubCell"/>
</dbReference>
<keyword evidence="4 7" id="KW-0812">Transmembrane</keyword>
<keyword evidence="6 7" id="KW-0472">Membrane</keyword>
<evidence type="ECO:0000256" key="4">
    <source>
        <dbReference type="ARBA" id="ARBA00022692"/>
    </source>
</evidence>
<evidence type="ECO:0000313" key="8">
    <source>
        <dbReference type="EMBL" id="TQE98981.1"/>
    </source>
</evidence>
<name>A0A540VQD9_9GAMM</name>
<organism evidence="8 9">
    <name type="scientific">Spiribacter salinus</name>
    <dbReference type="NCBI Taxonomy" id="1335746"/>
    <lineage>
        <taxon>Bacteria</taxon>
        <taxon>Pseudomonadati</taxon>
        <taxon>Pseudomonadota</taxon>
        <taxon>Gammaproteobacteria</taxon>
        <taxon>Chromatiales</taxon>
        <taxon>Ectothiorhodospiraceae</taxon>
        <taxon>Spiribacter</taxon>
    </lineage>
</organism>
<feature type="transmembrane region" description="Helical" evidence="7">
    <location>
        <begin position="196"/>
        <end position="215"/>
    </location>
</feature>
<dbReference type="Pfam" id="PF13440">
    <property type="entry name" value="Polysacc_synt_3"/>
    <property type="match status" value="1"/>
</dbReference>
<evidence type="ECO:0000256" key="2">
    <source>
        <dbReference type="ARBA" id="ARBA00007430"/>
    </source>
</evidence>
<evidence type="ECO:0000256" key="1">
    <source>
        <dbReference type="ARBA" id="ARBA00004651"/>
    </source>
</evidence>
<keyword evidence="3" id="KW-1003">Cell membrane</keyword>
<feature type="transmembrane region" description="Helical" evidence="7">
    <location>
        <begin position="134"/>
        <end position="151"/>
    </location>
</feature>
<comment type="similarity">
    <text evidence="2">Belongs to the polysaccharide synthase family.</text>
</comment>
<sequence>MSRGAADKLTGRSGSAAGLRGDVLASVGWVAGSRMAGQAFTWVVTLVVIRLLDPADYGLMALATMLISFMLLLSELGLGPAMIQAREIRCDQLPDIFGTTLLFNAFLTALTWATAPLVASFFDEPALVDVLRVLALQFLLLAFTLMPEALLQRGMEFRSWSLGSLGARVTGSLATLVLAWYGFGVWSLVWGNLLTFVTRAAVVNWLVPCLFLPRLRPKRIIDMLRFGGHVTATRVLSFAYQHADYLIVGKLLGKDALGFYSVSYQLAAMPMQRLASIVNRVALPAFARVQTEPSLAGRHYLKAVRLVSLFGVPVMWGISSVTPEAVPLILGARWETAQVPLQIICLVIPLRMTSNLLAPALQGLGRSDVGLYNMLRVFCTMVIAFLVGAQWGIVGVAMAWALAWPSVYLFNLGRSLPRMQLRRRDLARNLARPWLAGLILYGAVAGVRTVLPESIAPSIVLPTLILAGALGYMTASLAFNRAGIAEAWDLLRRRR</sequence>
<evidence type="ECO:0000313" key="9">
    <source>
        <dbReference type="Proteomes" id="UP000315400"/>
    </source>
</evidence>
<feature type="transmembrane region" description="Helical" evidence="7">
    <location>
        <begin position="172"/>
        <end position="190"/>
    </location>
</feature>
<gene>
    <name evidence="8" type="ORF">FKY71_10985</name>
</gene>